<dbReference type="Pfam" id="PF13597">
    <property type="entry name" value="NRDD"/>
    <property type="match status" value="1"/>
</dbReference>
<dbReference type="AlphaFoldDB" id="A0A644TQR9"/>
<dbReference type="GO" id="GO:0006260">
    <property type="term" value="P:DNA replication"/>
    <property type="evidence" value="ECO:0007669"/>
    <property type="project" value="InterPro"/>
</dbReference>
<name>A0A644TQR9_9ZZZZ</name>
<accession>A0A644TQR9</accession>
<dbReference type="EMBL" id="VSSQ01000046">
    <property type="protein sequence ID" value="MPL69348.1"/>
    <property type="molecule type" value="Genomic_DNA"/>
</dbReference>
<dbReference type="InterPro" id="IPR012833">
    <property type="entry name" value="NrdD"/>
</dbReference>
<reference evidence="1" key="1">
    <citation type="submission" date="2019-08" db="EMBL/GenBank/DDBJ databases">
        <authorList>
            <person name="Kucharzyk K."/>
            <person name="Murdoch R.W."/>
            <person name="Higgins S."/>
            <person name="Loffler F."/>
        </authorList>
    </citation>
    <scope>NUCLEOTIDE SEQUENCE</scope>
</reference>
<evidence type="ECO:0000313" key="1">
    <source>
        <dbReference type="EMBL" id="MPL69348.1"/>
    </source>
</evidence>
<organism evidence="1">
    <name type="scientific">bioreactor metagenome</name>
    <dbReference type="NCBI Taxonomy" id="1076179"/>
    <lineage>
        <taxon>unclassified sequences</taxon>
        <taxon>metagenomes</taxon>
        <taxon>ecological metagenomes</taxon>
    </lineage>
</organism>
<sequence length="94" mass="10652">MQIEMIGEIKVSHDESIGLDELRIYVEQEKVVWDRKGKALASIEVKLDGQDVEITSHEKSPITRVRRITGYLSTVNKFNDAKQAELKARKANVG</sequence>
<gene>
    <name evidence="1" type="ORF">SDC9_15087</name>
</gene>
<comment type="caution">
    <text evidence="1">The sequence shown here is derived from an EMBL/GenBank/DDBJ whole genome shotgun (WGS) entry which is preliminary data.</text>
</comment>
<protein>
    <submittedName>
        <fullName evidence="1">Uncharacterized protein</fullName>
    </submittedName>
</protein>
<dbReference type="GO" id="GO:0008998">
    <property type="term" value="F:ribonucleoside-triphosphate reductase (thioredoxin) activity"/>
    <property type="evidence" value="ECO:0007669"/>
    <property type="project" value="InterPro"/>
</dbReference>
<proteinExistence type="predicted"/>